<dbReference type="InterPro" id="IPR051081">
    <property type="entry name" value="HTH_MetalResp_TranReg"/>
</dbReference>
<dbReference type="InterPro" id="IPR011991">
    <property type="entry name" value="ArsR-like_HTH"/>
</dbReference>
<protein>
    <submittedName>
        <fullName evidence="5">ArsR family transcriptional regulator</fullName>
    </submittedName>
</protein>
<dbReference type="PROSITE" id="PS50987">
    <property type="entry name" value="HTH_ARSR_2"/>
    <property type="match status" value="1"/>
</dbReference>
<dbReference type="STRING" id="574375.AZF08_23600"/>
<dbReference type="Proteomes" id="UP000027778">
    <property type="component" value="Unassembled WGS sequence"/>
</dbReference>
<evidence type="ECO:0000313" key="5">
    <source>
        <dbReference type="EMBL" id="KEK22986.1"/>
    </source>
</evidence>
<dbReference type="Gene3D" id="1.10.10.10">
    <property type="entry name" value="Winged helix-like DNA-binding domain superfamily/Winged helix DNA-binding domain"/>
    <property type="match status" value="1"/>
</dbReference>
<dbReference type="GO" id="GO:0003700">
    <property type="term" value="F:DNA-binding transcription factor activity"/>
    <property type="evidence" value="ECO:0007669"/>
    <property type="project" value="InterPro"/>
</dbReference>
<dbReference type="NCBIfam" id="NF033788">
    <property type="entry name" value="HTH_metalloreg"/>
    <property type="match status" value="1"/>
</dbReference>
<accession>A0A073K8Z8</accession>
<dbReference type="PANTHER" id="PTHR33154:SF33">
    <property type="entry name" value="TRANSCRIPTIONAL REPRESSOR SDPR"/>
    <property type="match status" value="1"/>
</dbReference>
<sequence length="104" mass="12177">MNRIEIFKALSNDTRLNILEWLKEPEKHFDKPSAHLSKNINEKGGVCVGDIQEKANLSQSTISQYLSMMQKAGLLESTRHGQWTYYRRNEETIRNITEFLKHNL</sequence>
<reference evidence="5 6" key="1">
    <citation type="submission" date="2014-06" db="EMBL/GenBank/DDBJ databases">
        <title>Draft genome sequence of Bacillus gaemokensis JCM 15801 (MCCC 1A00707).</title>
        <authorList>
            <person name="Lai Q."/>
            <person name="Liu Y."/>
            <person name="Shao Z."/>
        </authorList>
    </citation>
    <scope>NUCLEOTIDE SEQUENCE [LARGE SCALE GENOMIC DNA]</scope>
    <source>
        <strain evidence="5 6">JCM 15801</strain>
    </source>
</reference>
<organism evidence="5 6">
    <name type="scientific">Bacillus gaemokensis</name>
    <dbReference type="NCBI Taxonomy" id="574375"/>
    <lineage>
        <taxon>Bacteria</taxon>
        <taxon>Bacillati</taxon>
        <taxon>Bacillota</taxon>
        <taxon>Bacilli</taxon>
        <taxon>Bacillales</taxon>
        <taxon>Bacillaceae</taxon>
        <taxon>Bacillus</taxon>
        <taxon>Bacillus cereus group</taxon>
    </lineage>
</organism>
<dbReference type="AlphaFoldDB" id="A0A073K8Z8"/>
<comment type="caution">
    <text evidence="5">The sequence shown here is derived from an EMBL/GenBank/DDBJ whole genome shotgun (WGS) entry which is preliminary data.</text>
</comment>
<keyword evidence="3" id="KW-0804">Transcription</keyword>
<dbReference type="RefSeq" id="WP_033676453.1">
    <property type="nucleotide sequence ID" value="NZ_JOTM01000022.1"/>
</dbReference>
<dbReference type="PANTHER" id="PTHR33154">
    <property type="entry name" value="TRANSCRIPTIONAL REGULATOR, ARSR FAMILY"/>
    <property type="match status" value="1"/>
</dbReference>
<name>A0A073K8Z8_9BACI</name>
<dbReference type="CDD" id="cd00090">
    <property type="entry name" value="HTH_ARSR"/>
    <property type="match status" value="1"/>
</dbReference>
<dbReference type="SMART" id="SM00418">
    <property type="entry name" value="HTH_ARSR"/>
    <property type="match status" value="1"/>
</dbReference>
<evidence type="ECO:0000313" key="6">
    <source>
        <dbReference type="Proteomes" id="UP000027778"/>
    </source>
</evidence>
<evidence type="ECO:0000259" key="4">
    <source>
        <dbReference type="PROSITE" id="PS50987"/>
    </source>
</evidence>
<keyword evidence="2" id="KW-0238">DNA-binding</keyword>
<keyword evidence="1" id="KW-0805">Transcription regulation</keyword>
<dbReference type="EMBL" id="JOTM01000022">
    <property type="protein sequence ID" value="KEK22986.1"/>
    <property type="molecule type" value="Genomic_DNA"/>
</dbReference>
<keyword evidence="6" id="KW-1185">Reference proteome</keyword>
<feature type="domain" description="HTH arsR-type" evidence="4">
    <location>
        <begin position="1"/>
        <end position="104"/>
    </location>
</feature>
<dbReference type="eggNOG" id="COG0640">
    <property type="taxonomic scope" value="Bacteria"/>
</dbReference>
<dbReference type="SUPFAM" id="SSF46785">
    <property type="entry name" value="Winged helix' DNA-binding domain"/>
    <property type="match status" value="1"/>
</dbReference>
<dbReference type="OrthoDB" id="9790747at2"/>
<dbReference type="GO" id="GO:0003677">
    <property type="term" value="F:DNA binding"/>
    <property type="evidence" value="ECO:0007669"/>
    <property type="project" value="UniProtKB-KW"/>
</dbReference>
<evidence type="ECO:0000256" key="3">
    <source>
        <dbReference type="ARBA" id="ARBA00023163"/>
    </source>
</evidence>
<dbReference type="InterPro" id="IPR036388">
    <property type="entry name" value="WH-like_DNA-bd_sf"/>
</dbReference>
<dbReference type="InterPro" id="IPR036390">
    <property type="entry name" value="WH_DNA-bd_sf"/>
</dbReference>
<gene>
    <name evidence="5" type="ORF">BAGA_15040</name>
</gene>
<proteinExistence type="predicted"/>
<dbReference type="InterPro" id="IPR001845">
    <property type="entry name" value="HTH_ArsR_DNA-bd_dom"/>
</dbReference>
<dbReference type="Pfam" id="PF01022">
    <property type="entry name" value="HTH_5"/>
    <property type="match status" value="1"/>
</dbReference>
<evidence type="ECO:0000256" key="1">
    <source>
        <dbReference type="ARBA" id="ARBA00023015"/>
    </source>
</evidence>
<evidence type="ECO:0000256" key="2">
    <source>
        <dbReference type="ARBA" id="ARBA00023125"/>
    </source>
</evidence>